<dbReference type="Proteomes" id="UP000799764">
    <property type="component" value="Unassembled WGS sequence"/>
</dbReference>
<feature type="compositionally biased region" description="Polar residues" evidence="1">
    <location>
        <begin position="127"/>
        <end position="148"/>
    </location>
</feature>
<comment type="caution">
    <text evidence="2">The sequence shown here is derived from an EMBL/GenBank/DDBJ whole genome shotgun (WGS) entry which is preliminary data.</text>
</comment>
<proteinExistence type="predicted"/>
<dbReference type="EMBL" id="MU001492">
    <property type="protein sequence ID" value="KAF2452231.1"/>
    <property type="molecule type" value="Genomic_DNA"/>
</dbReference>
<organism evidence="2 3">
    <name type="scientific">Karstenula rhodostoma CBS 690.94</name>
    <dbReference type="NCBI Taxonomy" id="1392251"/>
    <lineage>
        <taxon>Eukaryota</taxon>
        <taxon>Fungi</taxon>
        <taxon>Dikarya</taxon>
        <taxon>Ascomycota</taxon>
        <taxon>Pezizomycotina</taxon>
        <taxon>Dothideomycetes</taxon>
        <taxon>Pleosporomycetidae</taxon>
        <taxon>Pleosporales</taxon>
        <taxon>Massarineae</taxon>
        <taxon>Didymosphaeriaceae</taxon>
        <taxon>Karstenula</taxon>
    </lineage>
</organism>
<dbReference type="OrthoDB" id="10542147at2759"/>
<keyword evidence="3" id="KW-1185">Reference proteome</keyword>
<protein>
    <submittedName>
        <fullName evidence="2">Uncharacterized protein</fullName>
    </submittedName>
</protein>
<evidence type="ECO:0000313" key="3">
    <source>
        <dbReference type="Proteomes" id="UP000799764"/>
    </source>
</evidence>
<sequence length="271" mass="30285">MYGTSEQLRLDRVELGRQRRMYMRQGSGTSTFPHAEAFFPGITFLYGEKRVVNTQQHLADALPVILLVRGVGTGKGRCENGVGDRDSSTALKGAEENSKKKEIEKEKKKKKKEKVVTDRLSKVDSPIATTSQTSMDTAKRTTTTQSDSAVLGQTQTLPSSNSLTVGTREVLKSLSSTVDTEECFLFLPYETYKSVSATVLSNDEEPNHLRIVLTPNPQDIYTWNNPLSRQSATVISRPIESIEEYKVPYYGYSIAYRAGEFIRIPEASLKR</sequence>
<name>A0A9P4Q0F3_9PLEO</name>
<feature type="region of interest" description="Disordered" evidence="1">
    <location>
        <begin position="76"/>
        <end position="148"/>
    </location>
</feature>
<accession>A0A9P4Q0F3</accession>
<reference evidence="2" key="1">
    <citation type="journal article" date="2020" name="Stud. Mycol.">
        <title>101 Dothideomycetes genomes: a test case for predicting lifestyles and emergence of pathogens.</title>
        <authorList>
            <person name="Haridas S."/>
            <person name="Albert R."/>
            <person name="Binder M."/>
            <person name="Bloem J."/>
            <person name="Labutti K."/>
            <person name="Salamov A."/>
            <person name="Andreopoulos B."/>
            <person name="Baker S."/>
            <person name="Barry K."/>
            <person name="Bills G."/>
            <person name="Bluhm B."/>
            <person name="Cannon C."/>
            <person name="Castanera R."/>
            <person name="Culley D."/>
            <person name="Daum C."/>
            <person name="Ezra D."/>
            <person name="Gonzalez J."/>
            <person name="Henrissat B."/>
            <person name="Kuo A."/>
            <person name="Liang C."/>
            <person name="Lipzen A."/>
            <person name="Lutzoni F."/>
            <person name="Magnuson J."/>
            <person name="Mondo S."/>
            <person name="Nolan M."/>
            <person name="Ohm R."/>
            <person name="Pangilinan J."/>
            <person name="Park H.-J."/>
            <person name="Ramirez L."/>
            <person name="Alfaro M."/>
            <person name="Sun H."/>
            <person name="Tritt A."/>
            <person name="Yoshinaga Y."/>
            <person name="Zwiers L.-H."/>
            <person name="Turgeon B."/>
            <person name="Goodwin S."/>
            <person name="Spatafora J."/>
            <person name="Crous P."/>
            <person name="Grigoriev I."/>
        </authorList>
    </citation>
    <scope>NUCLEOTIDE SEQUENCE</scope>
    <source>
        <strain evidence="2">CBS 690.94</strain>
    </source>
</reference>
<evidence type="ECO:0000313" key="2">
    <source>
        <dbReference type="EMBL" id="KAF2452231.1"/>
    </source>
</evidence>
<feature type="compositionally biased region" description="Basic and acidic residues" evidence="1">
    <location>
        <begin position="76"/>
        <end position="106"/>
    </location>
</feature>
<dbReference type="AlphaFoldDB" id="A0A9P4Q0F3"/>
<evidence type="ECO:0000256" key="1">
    <source>
        <dbReference type="SAM" id="MobiDB-lite"/>
    </source>
</evidence>
<gene>
    <name evidence="2" type="ORF">P171DRAFT_438827</name>
</gene>